<evidence type="ECO:0000313" key="1">
    <source>
        <dbReference type="EMBL" id="KHN94976.1"/>
    </source>
</evidence>
<proteinExistence type="predicted"/>
<sequence>MWLYAYHRPSDPDSFGMWLRLAQSVSSHPNKRPAIGRENDDAEVVLGAHGGGVSTRCTAADPDGVLQQVKRCQDKTRCLPVLLRHDPVFLIDIRMARLHWTRLWVYAHYCGRSVPCEK</sequence>
<gene>
    <name evidence="1" type="ORF">MAM_07203</name>
</gene>
<evidence type="ECO:0000313" key="2">
    <source>
        <dbReference type="Proteomes" id="UP000030816"/>
    </source>
</evidence>
<comment type="caution">
    <text evidence="1">The sequence shown here is derived from an EMBL/GenBank/DDBJ whole genome shotgun (WGS) entry which is preliminary data.</text>
</comment>
<keyword evidence="2" id="KW-1185">Reference proteome</keyword>
<dbReference type="Proteomes" id="UP000030816">
    <property type="component" value="Unassembled WGS sequence"/>
</dbReference>
<dbReference type="EMBL" id="AZHE01000028">
    <property type="protein sequence ID" value="KHN94976.1"/>
    <property type="molecule type" value="Genomic_DNA"/>
</dbReference>
<dbReference type="HOGENOM" id="CLU_2073695_0_0_1"/>
<dbReference type="AlphaFoldDB" id="A0A0B2WG57"/>
<reference evidence="1 2" key="1">
    <citation type="journal article" date="2014" name="Proc. Natl. Acad. Sci. U.S.A.">
        <title>Trajectory and genomic determinants of fungal-pathogen speciation and host adaptation.</title>
        <authorList>
            <person name="Hu X."/>
            <person name="Xiao G."/>
            <person name="Zheng P."/>
            <person name="Shang Y."/>
            <person name="Su Y."/>
            <person name="Zhang X."/>
            <person name="Liu X."/>
            <person name="Zhan S."/>
            <person name="St Leger R.J."/>
            <person name="Wang C."/>
        </authorList>
    </citation>
    <scope>NUCLEOTIDE SEQUENCE [LARGE SCALE GENOMIC DNA]</scope>
    <source>
        <strain evidence="1 2">ARSEF 1941</strain>
    </source>
</reference>
<accession>A0A0B2WG57</accession>
<dbReference type="GeneID" id="63741658"/>
<name>A0A0B2WG57_METAS</name>
<dbReference type="RefSeq" id="XP_040676042.1">
    <property type="nucleotide sequence ID" value="XM_040826001.1"/>
</dbReference>
<protein>
    <submittedName>
        <fullName evidence="1">Uncharacterized protein</fullName>
    </submittedName>
</protein>
<organism evidence="1 2">
    <name type="scientific">Metarhizium album (strain ARSEF 1941)</name>
    <dbReference type="NCBI Taxonomy" id="1081103"/>
    <lineage>
        <taxon>Eukaryota</taxon>
        <taxon>Fungi</taxon>
        <taxon>Dikarya</taxon>
        <taxon>Ascomycota</taxon>
        <taxon>Pezizomycotina</taxon>
        <taxon>Sordariomycetes</taxon>
        <taxon>Hypocreomycetidae</taxon>
        <taxon>Hypocreales</taxon>
        <taxon>Clavicipitaceae</taxon>
        <taxon>Metarhizium</taxon>
    </lineage>
</organism>